<dbReference type="Pfam" id="PF03328">
    <property type="entry name" value="HpcH_HpaI"/>
    <property type="match status" value="1"/>
</dbReference>
<keyword evidence="2 5" id="KW-0479">Metal-binding</keyword>
<name>A0A6J4Q719_9ACTN</name>
<dbReference type="InterPro" id="IPR005000">
    <property type="entry name" value="Aldolase/citrate-lyase_domain"/>
</dbReference>
<evidence type="ECO:0000256" key="4">
    <source>
        <dbReference type="PIRSR" id="PIRSR015582-1"/>
    </source>
</evidence>
<feature type="binding site" evidence="4">
    <location>
        <position position="81"/>
    </location>
    <ligand>
        <name>substrate</name>
    </ligand>
</feature>
<reference evidence="7" key="1">
    <citation type="submission" date="2020-02" db="EMBL/GenBank/DDBJ databases">
        <authorList>
            <person name="Meier V. D."/>
        </authorList>
    </citation>
    <scope>NUCLEOTIDE SEQUENCE</scope>
    <source>
        <strain evidence="7">AVDCRST_MAG55</strain>
    </source>
</reference>
<keyword evidence="7" id="KW-0456">Lyase</keyword>
<dbReference type="GO" id="GO:0016829">
    <property type="term" value="F:lyase activity"/>
    <property type="evidence" value="ECO:0007669"/>
    <property type="project" value="UniProtKB-KW"/>
</dbReference>
<feature type="binding site" evidence="5">
    <location>
        <position position="174"/>
    </location>
    <ligand>
        <name>Mg(2+)</name>
        <dbReference type="ChEBI" id="CHEBI:18420"/>
    </ligand>
</feature>
<dbReference type="SUPFAM" id="SSF51621">
    <property type="entry name" value="Phosphoenolpyruvate/pyruvate domain"/>
    <property type="match status" value="1"/>
</dbReference>
<dbReference type="InterPro" id="IPR015813">
    <property type="entry name" value="Pyrv/PenolPyrv_kinase-like_dom"/>
</dbReference>
<comment type="cofactor">
    <cofactor evidence="1">
        <name>Mg(2+)</name>
        <dbReference type="ChEBI" id="CHEBI:18420"/>
    </cofactor>
</comment>
<evidence type="ECO:0000313" key="7">
    <source>
        <dbReference type="EMBL" id="CAA9432418.1"/>
    </source>
</evidence>
<sequence>MCENVAGMDAEKHKAGAAARSLLAVPANDPKMVEKALASEADAVFLDLEDAVAPGRKADARKDVVRTVGEMDWRGRPTLFRSNALDTRWFYRDLIEVAEEAGGTLDAVLIPKVNRPEDLRTVAVLLDGIEMNTGIHAGKVKLEAQIESAEGLTNIDAIARVTDRLRALHFGPGDFAASLGMPQTSVGTRDEWDGTYPGHRFGYVMQRIIVAARAAGLRAVDGPVADHRDEEGLRGSCRGARSLGFDGKWCIHPAQVPVVNEIFSPTEREIGWAERVVKAYEEAGAAGSGAVSVDGQMVDAASIKMARNTLDLAGAHGG</sequence>
<keyword evidence="3 5" id="KW-0460">Magnesium</keyword>
<dbReference type="AlphaFoldDB" id="A0A6J4Q719"/>
<evidence type="ECO:0000259" key="6">
    <source>
        <dbReference type="Pfam" id="PF03328"/>
    </source>
</evidence>
<dbReference type="EMBL" id="CADCUZ010000135">
    <property type="protein sequence ID" value="CAA9432418.1"/>
    <property type="molecule type" value="Genomic_DNA"/>
</dbReference>
<dbReference type="PIRSF" id="PIRSF015582">
    <property type="entry name" value="Cit_lyase_B"/>
    <property type="match status" value="1"/>
</dbReference>
<dbReference type="InterPro" id="IPR040442">
    <property type="entry name" value="Pyrv_kinase-like_dom_sf"/>
</dbReference>
<protein>
    <submittedName>
        <fullName evidence="7">Similar to citrate lyase beta chain, 2</fullName>
    </submittedName>
</protein>
<evidence type="ECO:0000256" key="1">
    <source>
        <dbReference type="ARBA" id="ARBA00001946"/>
    </source>
</evidence>
<dbReference type="PANTHER" id="PTHR32308:SF10">
    <property type="entry name" value="CITRATE LYASE SUBUNIT BETA"/>
    <property type="match status" value="1"/>
</dbReference>
<dbReference type="InterPro" id="IPR011206">
    <property type="entry name" value="Citrate_lyase_beta/mcl1/mcl2"/>
</dbReference>
<dbReference type="GO" id="GO:0000287">
    <property type="term" value="F:magnesium ion binding"/>
    <property type="evidence" value="ECO:0007669"/>
    <property type="project" value="TreeGrafter"/>
</dbReference>
<evidence type="ECO:0000256" key="3">
    <source>
        <dbReference type="ARBA" id="ARBA00022842"/>
    </source>
</evidence>
<gene>
    <name evidence="7" type="ORF">AVDCRST_MAG55-2754</name>
</gene>
<proteinExistence type="predicted"/>
<dbReference type="Gene3D" id="3.20.20.60">
    <property type="entry name" value="Phosphoenolpyruvate-binding domains"/>
    <property type="match status" value="1"/>
</dbReference>
<accession>A0A6J4Q719</accession>
<feature type="binding site" evidence="4">
    <location>
        <position position="147"/>
    </location>
    <ligand>
        <name>substrate</name>
    </ligand>
</feature>
<dbReference type="GO" id="GO:0006107">
    <property type="term" value="P:oxaloacetate metabolic process"/>
    <property type="evidence" value="ECO:0007669"/>
    <property type="project" value="TreeGrafter"/>
</dbReference>
<organism evidence="7">
    <name type="scientific">uncultured Rubrobacteraceae bacterium</name>
    <dbReference type="NCBI Taxonomy" id="349277"/>
    <lineage>
        <taxon>Bacteria</taxon>
        <taxon>Bacillati</taxon>
        <taxon>Actinomycetota</taxon>
        <taxon>Rubrobacteria</taxon>
        <taxon>Rubrobacterales</taxon>
        <taxon>Rubrobacteraceae</taxon>
        <taxon>environmental samples</taxon>
    </lineage>
</organism>
<evidence type="ECO:0000256" key="2">
    <source>
        <dbReference type="ARBA" id="ARBA00022723"/>
    </source>
</evidence>
<evidence type="ECO:0000256" key="5">
    <source>
        <dbReference type="PIRSR" id="PIRSR015582-2"/>
    </source>
</evidence>
<dbReference type="PANTHER" id="PTHR32308">
    <property type="entry name" value="LYASE BETA SUBUNIT, PUTATIVE (AFU_ORTHOLOGUE AFUA_4G13030)-RELATED"/>
    <property type="match status" value="1"/>
</dbReference>
<feature type="binding site" evidence="5">
    <location>
        <position position="147"/>
    </location>
    <ligand>
        <name>Mg(2+)</name>
        <dbReference type="ChEBI" id="CHEBI:18420"/>
    </ligand>
</feature>
<feature type="domain" description="HpcH/HpaI aldolase/citrate lyase" evidence="6">
    <location>
        <begin position="20"/>
        <end position="253"/>
    </location>
</feature>